<dbReference type="PANTHER" id="PTHR46506">
    <property type="entry name" value="OS05G0143600 PROTEIN"/>
    <property type="match status" value="1"/>
</dbReference>
<feature type="domain" description="Jacalin-type lectin" evidence="1">
    <location>
        <begin position="80"/>
        <end position="229"/>
    </location>
</feature>
<organism evidence="2 3">
    <name type="scientific">Athelia psychrophila</name>
    <dbReference type="NCBI Taxonomy" id="1759441"/>
    <lineage>
        <taxon>Eukaryota</taxon>
        <taxon>Fungi</taxon>
        <taxon>Dikarya</taxon>
        <taxon>Basidiomycota</taxon>
        <taxon>Agaricomycotina</taxon>
        <taxon>Agaricomycetes</taxon>
        <taxon>Agaricomycetidae</taxon>
        <taxon>Atheliales</taxon>
        <taxon>Atheliaceae</taxon>
        <taxon>Athelia</taxon>
    </lineage>
</organism>
<dbReference type="SUPFAM" id="SSF51101">
    <property type="entry name" value="Mannose-binding lectins"/>
    <property type="match status" value="1"/>
</dbReference>
<sequence>MLTWTVNVELHVHAVQFQTSNGRFSKKFGAVGSCTPEIYSGTMVDGGRPLIGFKGTCDGSYVFRLEPLWSEKSVTEARYWRVGSPAGGMGGSDFNNLAHIKDMSRSRLKAIKVRSSSLIDSIEVIYEDGSSEKSGGSGGTEHTFELGPGEFINLVEVRADRMVNFLRFGTNKNRMSEGYGSDNSGMPYVWMPDTQGHRGLIEGGIPMVLLGFTGRRGSNLDRLAPIWAADIPEEYSLVIESVDINVKFKIEPKRVGSAEQSIEDVSNGSVKKTVHTTITEAGSQTITLNSSSKYPLGNKGWKIGGEGKLEIKCVGSLGMNNAVSLELSYQGDGKPKTFTTVKS</sequence>
<reference evidence="2 3" key="1">
    <citation type="journal article" date="2016" name="Mol. Biol. Evol.">
        <title>Comparative Genomics of Early-Diverging Mushroom-Forming Fungi Provides Insights into the Origins of Lignocellulose Decay Capabilities.</title>
        <authorList>
            <person name="Nagy L.G."/>
            <person name="Riley R."/>
            <person name="Tritt A."/>
            <person name="Adam C."/>
            <person name="Daum C."/>
            <person name="Floudas D."/>
            <person name="Sun H."/>
            <person name="Yadav J.S."/>
            <person name="Pangilinan J."/>
            <person name="Larsson K.H."/>
            <person name="Matsuura K."/>
            <person name="Barry K."/>
            <person name="Labutti K."/>
            <person name="Kuo R."/>
            <person name="Ohm R.A."/>
            <person name="Bhattacharya S.S."/>
            <person name="Shirouzu T."/>
            <person name="Yoshinaga Y."/>
            <person name="Martin F.M."/>
            <person name="Grigoriev I.V."/>
            <person name="Hibbett D.S."/>
        </authorList>
    </citation>
    <scope>NUCLEOTIDE SEQUENCE [LARGE SCALE GENOMIC DNA]</scope>
    <source>
        <strain evidence="2 3">CBS 109695</strain>
    </source>
</reference>
<protein>
    <recommendedName>
        <fullName evidence="1">Jacalin-type lectin domain-containing protein</fullName>
    </recommendedName>
</protein>
<dbReference type="Pfam" id="PF01419">
    <property type="entry name" value="Jacalin"/>
    <property type="match status" value="1"/>
</dbReference>
<dbReference type="EMBL" id="KV417493">
    <property type="protein sequence ID" value="KZP30439.1"/>
    <property type="molecule type" value="Genomic_DNA"/>
</dbReference>
<proteinExistence type="predicted"/>
<dbReference type="InterPro" id="IPR036404">
    <property type="entry name" value="Jacalin-like_lectin_dom_sf"/>
</dbReference>
<dbReference type="AlphaFoldDB" id="A0A166TBL5"/>
<dbReference type="Gene3D" id="2.100.10.30">
    <property type="entry name" value="Jacalin-like lectin domain"/>
    <property type="match status" value="1"/>
</dbReference>
<dbReference type="OrthoDB" id="3156891at2759"/>
<dbReference type="SMART" id="SM00915">
    <property type="entry name" value="Jacalin"/>
    <property type="match status" value="1"/>
</dbReference>
<evidence type="ECO:0000313" key="3">
    <source>
        <dbReference type="Proteomes" id="UP000076532"/>
    </source>
</evidence>
<accession>A0A166TBL5</accession>
<name>A0A166TBL5_9AGAM</name>
<keyword evidence="3" id="KW-1185">Reference proteome</keyword>
<dbReference type="PROSITE" id="PS51752">
    <property type="entry name" value="JACALIN_LECTIN"/>
    <property type="match status" value="1"/>
</dbReference>
<dbReference type="InterPro" id="IPR001229">
    <property type="entry name" value="Jacalin-like_lectin_dom"/>
</dbReference>
<evidence type="ECO:0000313" key="2">
    <source>
        <dbReference type="EMBL" id="KZP30439.1"/>
    </source>
</evidence>
<gene>
    <name evidence="2" type="ORF">FIBSPDRAFT_108392</name>
</gene>
<dbReference type="Proteomes" id="UP000076532">
    <property type="component" value="Unassembled WGS sequence"/>
</dbReference>
<evidence type="ECO:0000259" key="1">
    <source>
        <dbReference type="PROSITE" id="PS51752"/>
    </source>
</evidence>